<dbReference type="InterPro" id="IPR029044">
    <property type="entry name" value="Nucleotide-diphossugar_trans"/>
</dbReference>
<dbReference type="Proteomes" id="UP000320231">
    <property type="component" value="Chromosome"/>
</dbReference>
<name>A0A455U414_9GAMM</name>
<dbReference type="AlphaFoldDB" id="A0A455U414"/>
<dbReference type="EMBL" id="AP019514">
    <property type="protein sequence ID" value="BBI60776.1"/>
    <property type="molecule type" value="Genomic_DNA"/>
</dbReference>
<proteinExistence type="predicted"/>
<reference evidence="1 2" key="1">
    <citation type="journal article" date="2019" name="Microbiol. Resour. Announc.">
        <title>Complete Genome Sequence of Halomonas sulfidaeris Strain Esulfide1 Isolated from a Metal Sulfide Rock at a Depth of 2,200 Meters, Obtained Using Nanopore Sequencing.</title>
        <authorList>
            <person name="Saito M."/>
            <person name="Nishigata A."/>
            <person name="Galipon J."/>
            <person name="Arakawa K."/>
        </authorList>
    </citation>
    <scope>NUCLEOTIDE SEQUENCE [LARGE SCALE GENOMIC DNA]</scope>
    <source>
        <strain evidence="1 2">ATCC BAA-803</strain>
    </source>
</reference>
<dbReference type="KEGG" id="hsr:HSBAA_20820"/>
<evidence type="ECO:0000313" key="1">
    <source>
        <dbReference type="EMBL" id="BBI60776.1"/>
    </source>
</evidence>
<evidence type="ECO:0000313" key="2">
    <source>
        <dbReference type="Proteomes" id="UP000320231"/>
    </source>
</evidence>
<sequence length="93" mass="10494">MQLTDAIDRLMQEGKPVQAFRMNGRTFDCGNIDGWLKANSLLAREAGYDVRMLLNPEAASAALRGAPHCSTQPSFLQALHWQIKMLWTVEYVQ</sequence>
<gene>
    <name evidence="1" type="ORF">HSBAA_20820</name>
</gene>
<accession>A0A455U414</accession>
<protein>
    <submittedName>
        <fullName evidence="1">Uncharacterized protein</fullName>
    </submittedName>
</protein>
<organism evidence="1 2">
    <name type="scientific">Vreelandella sulfidaeris</name>
    <dbReference type="NCBI Taxonomy" id="115553"/>
    <lineage>
        <taxon>Bacteria</taxon>
        <taxon>Pseudomonadati</taxon>
        <taxon>Pseudomonadota</taxon>
        <taxon>Gammaproteobacteria</taxon>
        <taxon>Oceanospirillales</taxon>
        <taxon>Halomonadaceae</taxon>
        <taxon>Vreelandella</taxon>
    </lineage>
</organism>
<dbReference type="SUPFAM" id="SSF53448">
    <property type="entry name" value="Nucleotide-diphospho-sugar transferases"/>
    <property type="match status" value="1"/>
</dbReference>
<dbReference type="Gene3D" id="3.90.550.10">
    <property type="entry name" value="Spore Coat Polysaccharide Biosynthesis Protein SpsA, Chain A"/>
    <property type="match status" value="1"/>
</dbReference>